<reference evidence="1" key="1">
    <citation type="journal article" date="2021" name="Proc. Natl. Acad. Sci. U.S.A.">
        <title>A Catalog of Tens of Thousands of Viruses from Human Metagenomes Reveals Hidden Associations with Chronic Diseases.</title>
        <authorList>
            <person name="Tisza M.J."/>
            <person name="Buck C.B."/>
        </authorList>
    </citation>
    <scope>NUCLEOTIDE SEQUENCE</scope>
    <source>
        <strain evidence="1">CtLNL10</strain>
    </source>
</reference>
<proteinExistence type="predicted"/>
<protein>
    <submittedName>
        <fullName evidence="1">Uncharacterized protein</fullName>
    </submittedName>
</protein>
<dbReference type="EMBL" id="BK015570">
    <property type="protein sequence ID" value="DAE13832.1"/>
    <property type="molecule type" value="Genomic_DNA"/>
</dbReference>
<name>A0A8S5Q495_9CAUD</name>
<accession>A0A8S5Q495</accession>
<sequence>MSNDHHIRSIWFHFSLYTSLTNEAIMTFPRNYLYFYKRHYVTINQSI</sequence>
<evidence type="ECO:0000313" key="1">
    <source>
        <dbReference type="EMBL" id="DAE13832.1"/>
    </source>
</evidence>
<organism evidence="1">
    <name type="scientific">Siphoviridae sp. ctLNL10</name>
    <dbReference type="NCBI Taxonomy" id="2825453"/>
    <lineage>
        <taxon>Viruses</taxon>
        <taxon>Duplodnaviria</taxon>
        <taxon>Heunggongvirae</taxon>
        <taxon>Uroviricota</taxon>
        <taxon>Caudoviricetes</taxon>
    </lineage>
</organism>